<reference evidence="2 3" key="1">
    <citation type="submission" date="2017-11" db="EMBL/GenBank/DDBJ databases">
        <title>Genomic Encyclopedia of Archaeal and Bacterial Type Strains, Phase II (KMG-II): From Individual Species to Whole Genera.</title>
        <authorList>
            <person name="Goeker M."/>
        </authorList>
    </citation>
    <scope>NUCLEOTIDE SEQUENCE [LARGE SCALE GENOMIC DNA]</scope>
    <source>
        <strain evidence="2 3">DSM 29128</strain>
    </source>
</reference>
<dbReference type="PANTHER" id="PTHR33570">
    <property type="entry name" value="4-CARBOXYMUCONOLACTONE DECARBOXYLASE FAMILY PROTEIN"/>
    <property type="match status" value="1"/>
</dbReference>
<proteinExistence type="predicted"/>
<dbReference type="PANTHER" id="PTHR33570:SF10">
    <property type="entry name" value="GAMMA-CARBOXYMUCONOLACTONE DECARBOXYLASE"/>
    <property type="match status" value="1"/>
</dbReference>
<name>A0A2M8WMV8_9RHOB</name>
<evidence type="ECO:0000313" key="2">
    <source>
        <dbReference type="EMBL" id="PJI92260.1"/>
    </source>
</evidence>
<comment type="caution">
    <text evidence="2">The sequence shown here is derived from an EMBL/GenBank/DDBJ whole genome shotgun (WGS) entry which is preliminary data.</text>
</comment>
<dbReference type="Proteomes" id="UP000228531">
    <property type="component" value="Unassembled WGS sequence"/>
</dbReference>
<dbReference type="InterPro" id="IPR003779">
    <property type="entry name" value="CMD-like"/>
</dbReference>
<gene>
    <name evidence="2" type="ORF">BC777_1105</name>
</gene>
<organism evidence="2 3">
    <name type="scientific">Yoonia maricola</name>
    <dbReference type="NCBI Taxonomy" id="420999"/>
    <lineage>
        <taxon>Bacteria</taxon>
        <taxon>Pseudomonadati</taxon>
        <taxon>Pseudomonadota</taxon>
        <taxon>Alphaproteobacteria</taxon>
        <taxon>Rhodobacterales</taxon>
        <taxon>Paracoccaceae</taxon>
        <taxon>Yoonia</taxon>
    </lineage>
</organism>
<dbReference type="AlphaFoldDB" id="A0A2M8WMV8"/>
<dbReference type="InterPro" id="IPR052512">
    <property type="entry name" value="4CMD/NDH-1_regulator"/>
</dbReference>
<dbReference type="EMBL" id="PGTY01000001">
    <property type="protein sequence ID" value="PJI92260.1"/>
    <property type="molecule type" value="Genomic_DNA"/>
</dbReference>
<dbReference type="RefSeq" id="WP_100367096.1">
    <property type="nucleotide sequence ID" value="NZ_PGTY01000001.1"/>
</dbReference>
<dbReference type="GO" id="GO:0051920">
    <property type="term" value="F:peroxiredoxin activity"/>
    <property type="evidence" value="ECO:0007669"/>
    <property type="project" value="InterPro"/>
</dbReference>
<evidence type="ECO:0000259" key="1">
    <source>
        <dbReference type="Pfam" id="PF02627"/>
    </source>
</evidence>
<protein>
    <submittedName>
        <fullName evidence="2">4-carboxymuconolactone decarboxylase</fullName>
    </submittedName>
</protein>
<keyword evidence="3" id="KW-1185">Reference proteome</keyword>
<accession>A0A2M8WMV8</accession>
<evidence type="ECO:0000313" key="3">
    <source>
        <dbReference type="Proteomes" id="UP000228531"/>
    </source>
</evidence>
<dbReference type="OrthoDB" id="9801400at2"/>
<sequence>MSLDQPTYERGKALSEQVNPGMEDALAARYDALVPGLSRMVVEVPYGTFYARGVVDEKTRLLATVAALTAQGGQTKPQLKVNIASARAVGASREEICEIIYQMTLYGGFPAMINGLNAAIEVFEAEEGA</sequence>
<dbReference type="InterPro" id="IPR029032">
    <property type="entry name" value="AhpD-like"/>
</dbReference>
<feature type="domain" description="Carboxymuconolactone decarboxylase-like" evidence="1">
    <location>
        <begin position="35"/>
        <end position="120"/>
    </location>
</feature>
<dbReference type="SUPFAM" id="SSF69118">
    <property type="entry name" value="AhpD-like"/>
    <property type="match status" value="1"/>
</dbReference>
<dbReference type="Gene3D" id="1.20.1290.10">
    <property type="entry name" value="AhpD-like"/>
    <property type="match status" value="1"/>
</dbReference>
<dbReference type="Pfam" id="PF02627">
    <property type="entry name" value="CMD"/>
    <property type="match status" value="1"/>
</dbReference>